<keyword evidence="4 6" id="KW-1133">Transmembrane helix</keyword>
<evidence type="ECO:0000313" key="9">
    <source>
        <dbReference type="Proteomes" id="UP000077315"/>
    </source>
</evidence>
<dbReference type="Proteomes" id="UP000077315">
    <property type="component" value="Unassembled WGS sequence"/>
</dbReference>
<dbReference type="Pfam" id="PF07690">
    <property type="entry name" value="MFS_1"/>
    <property type="match status" value="1"/>
</dbReference>
<feature type="transmembrane region" description="Helical" evidence="6">
    <location>
        <begin position="56"/>
        <end position="73"/>
    </location>
</feature>
<reference evidence="9" key="1">
    <citation type="submission" date="2015-06" db="EMBL/GenBank/DDBJ databases">
        <title>Expansion of signal transduction pathways in fungi by whole-genome duplication.</title>
        <authorList>
            <consortium name="DOE Joint Genome Institute"/>
            <person name="Corrochano L.M."/>
            <person name="Kuo A."/>
            <person name="Marcet-Houben M."/>
            <person name="Polaino S."/>
            <person name="Salamov A."/>
            <person name="Villalobos J.M."/>
            <person name="Alvarez M.I."/>
            <person name="Avalos J."/>
            <person name="Benito E.P."/>
            <person name="Benoit I."/>
            <person name="Burger G."/>
            <person name="Camino L.P."/>
            <person name="Canovas D."/>
            <person name="Cerda-Olmedo E."/>
            <person name="Cheng J.-F."/>
            <person name="Dominguez A."/>
            <person name="Elias M."/>
            <person name="Eslava A.P."/>
            <person name="Glaser F."/>
            <person name="Grimwood J."/>
            <person name="Gutierrez G."/>
            <person name="Heitman J."/>
            <person name="Henrissat B."/>
            <person name="Iturriaga E.A."/>
            <person name="Lang B.F."/>
            <person name="Lavin J.L."/>
            <person name="Lee S."/>
            <person name="Li W."/>
            <person name="Lindquist E."/>
            <person name="Lopez-Garcia S."/>
            <person name="Luque E.M."/>
            <person name="Marcos A.T."/>
            <person name="Martin J."/>
            <person name="McCluskey K."/>
            <person name="Medina H.R."/>
            <person name="Miralles-Duran A."/>
            <person name="Miyazaki A."/>
            <person name="Munoz-Torres E."/>
            <person name="Oguiza J.A."/>
            <person name="Ohm R."/>
            <person name="Olmedo M."/>
            <person name="Orejas M."/>
            <person name="Ortiz-Castellanos L."/>
            <person name="Pisabarro A.G."/>
            <person name="Rodriguez-Romero J."/>
            <person name="Ruiz-Herrera J."/>
            <person name="Ruiz-Vazquez R."/>
            <person name="Sanz C."/>
            <person name="Schackwitz W."/>
            <person name="Schmutz J."/>
            <person name="Shahriari M."/>
            <person name="Shelest E."/>
            <person name="Silva-Franco F."/>
            <person name="Soanes D."/>
            <person name="Syed K."/>
            <person name="Tagua V.G."/>
            <person name="Talbot N.J."/>
            <person name="Thon M."/>
            <person name="De vries R.P."/>
            <person name="Wiebenga A."/>
            <person name="Yadav J.S."/>
            <person name="Braun E.L."/>
            <person name="Baker S."/>
            <person name="Garre V."/>
            <person name="Horwitz B."/>
            <person name="Torres-Martinez S."/>
            <person name="Idnurm A."/>
            <person name="Herrera-Estrella A."/>
            <person name="Gabaldon T."/>
            <person name="Grigoriev I.V."/>
        </authorList>
    </citation>
    <scope>NUCLEOTIDE SEQUENCE [LARGE SCALE GENOMIC DNA]</scope>
    <source>
        <strain evidence="9">NRRL 1555(-)</strain>
    </source>
</reference>
<dbReference type="FunCoup" id="A0A163DRP5">
    <property type="interactions" value="85"/>
</dbReference>
<keyword evidence="5 6" id="KW-0472">Membrane</keyword>
<dbReference type="GeneID" id="28998820"/>
<dbReference type="VEuPathDB" id="FungiDB:PHYBLDRAFT_177671"/>
<comment type="subcellular location">
    <subcellularLocation>
        <location evidence="1">Membrane</location>
        <topology evidence="1">Multi-pass membrane protein</topology>
    </subcellularLocation>
</comment>
<feature type="transmembrane region" description="Helical" evidence="6">
    <location>
        <begin position="189"/>
        <end position="207"/>
    </location>
</feature>
<feature type="transmembrane region" description="Helical" evidence="6">
    <location>
        <begin position="329"/>
        <end position="352"/>
    </location>
</feature>
<evidence type="ECO:0000256" key="6">
    <source>
        <dbReference type="SAM" id="Phobius"/>
    </source>
</evidence>
<feature type="transmembrane region" description="Helical" evidence="6">
    <location>
        <begin position="387"/>
        <end position="406"/>
    </location>
</feature>
<keyword evidence="2" id="KW-0813">Transport</keyword>
<evidence type="ECO:0000256" key="5">
    <source>
        <dbReference type="ARBA" id="ARBA00023136"/>
    </source>
</evidence>
<evidence type="ECO:0000256" key="1">
    <source>
        <dbReference type="ARBA" id="ARBA00004141"/>
    </source>
</evidence>
<feature type="transmembrane region" description="Helical" evidence="6">
    <location>
        <begin position="219"/>
        <end position="242"/>
    </location>
</feature>
<dbReference type="STRING" id="763407.A0A163DRP5"/>
<dbReference type="InterPro" id="IPR036259">
    <property type="entry name" value="MFS_trans_sf"/>
</dbReference>
<feature type="transmembrane region" description="Helical" evidence="6">
    <location>
        <begin position="97"/>
        <end position="115"/>
    </location>
</feature>
<dbReference type="SUPFAM" id="SSF103473">
    <property type="entry name" value="MFS general substrate transporter"/>
    <property type="match status" value="1"/>
</dbReference>
<gene>
    <name evidence="8" type="ORF">PHYBLDRAFT_177671</name>
</gene>
<protein>
    <recommendedName>
        <fullName evidence="7">Major facilitator superfamily (MFS) profile domain-containing protein</fullName>
    </recommendedName>
</protein>
<dbReference type="RefSeq" id="XP_018291050.1">
    <property type="nucleotide sequence ID" value="XM_018437914.1"/>
</dbReference>
<keyword evidence="9" id="KW-1185">Reference proteome</keyword>
<sequence length="505" mass="57093">MAKLRRDSCEMEMKMVNKDYDTSPATDIEQDRYNFAYDYSEGSIISAEEKVLIRKLDMFVMPIICIIDFIQYLDKATINYAGVFGIQKDLNLQGSEFSFLGSIFYLGFLIFQLPNNYFLQRLPLSRYIGSLVLLWGTSLLCTAFATNFSQAAALRFLLGLFEAGIYPCLTLLISTFYRRSEQITRLSAFWIFNGLGFIVGGFITYGIGRMENLHGLAQWKWIMFILGGLTCLIGIAVFFFLIDHPKSPYLNLNAEQEILVEERMRDNAVMRTRNIKKEHIFEALKDVRCWCFCFACTLLNLQNGGMTVYSSQITVAFGYTVSYQDLLNLTVLSTVGIGAADILYIVLAVYFVKKTNQTIYVACATMFINNIGLLLLLVIPVPKLKLIGLYLGWTYPAAYVLILTSITNNISGYTKKIFFNGLFMVFYTIGNFAGPYVASSSPAPLYLGAMIGYIVANFGVIGFLLLARWRMATVNARRLSQPSTMATNVEDDLTDVQDPNFIYRL</sequence>
<accession>A0A163DRP5</accession>
<dbReference type="EMBL" id="KV440982">
    <property type="protein sequence ID" value="OAD73010.1"/>
    <property type="molecule type" value="Genomic_DNA"/>
</dbReference>
<organism evidence="8 9">
    <name type="scientific">Phycomyces blakesleeanus (strain ATCC 8743b / DSM 1359 / FGSC 10004 / NBRC 33097 / NRRL 1555)</name>
    <dbReference type="NCBI Taxonomy" id="763407"/>
    <lineage>
        <taxon>Eukaryota</taxon>
        <taxon>Fungi</taxon>
        <taxon>Fungi incertae sedis</taxon>
        <taxon>Mucoromycota</taxon>
        <taxon>Mucoromycotina</taxon>
        <taxon>Mucoromycetes</taxon>
        <taxon>Mucorales</taxon>
        <taxon>Phycomycetaceae</taxon>
        <taxon>Phycomyces</taxon>
    </lineage>
</organism>
<evidence type="ECO:0000313" key="8">
    <source>
        <dbReference type="EMBL" id="OAD73010.1"/>
    </source>
</evidence>
<feature type="transmembrane region" description="Helical" evidence="6">
    <location>
        <begin position="444"/>
        <end position="467"/>
    </location>
</feature>
<evidence type="ECO:0000259" key="7">
    <source>
        <dbReference type="PROSITE" id="PS50850"/>
    </source>
</evidence>
<feature type="transmembrane region" description="Helical" evidence="6">
    <location>
        <begin position="127"/>
        <end position="146"/>
    </location>
</feature>
<keyword evidence="3 6" id="KW-0812">Transmembrane</keyword>
<evidence type="ECO:0000256" key="3">
    <source>
        <dbReference type="ARBA" id="ARBA00022692"/>
    </source>
</evidence>
<dbReference type="OrthoDB" id="6730379at2759"/>
<feature type="transmembrane region" description="Helical" evidence="6">
    <location>
        <begin position="418"/>
        <end position="438"/>
    </location>
</feature>
<dbReference type="PANTHER" id="PTHR43791">
    <property type="entry name" value="PERMEASE-RELATED"/>
    <property type="match status" value="1"/>
</dbReference>
<dbReference type="InterPro" id="IPR020846">
    <property type="entry name" value="MFS_dom"/>
</dbReference>
<dbReference type="InterPro" id="IPR011701">
    <property type="entry name" value="MFS"/>
</dbReference>
<feature type="transmembrane region" description="Helical" evidence="6">
    <location>
        <begin position="359"/>
        <end position="381"/>
    </location>
</feature>
<dbReference type="PROSITE" id="PS50850">
    <property type="entry name" value="MFS"/>
    <property type="match status" value="1"/>
</dbReference>
<name>A0A163DRP5_PHYB8</name>
<dbReference type="InParanoid" id="A0A163DRP5"/>
<dbReference type="PANTHER" id="PTHR43791:SF36">
    <property type="entry name" value="TRANSPORTER, PUTATIVE (AFU_ORTHOLOGUE AFUA_6G08340)-RELATED"/>
    <property type="match status" value="1"/>
</dbReference>
<dbReference type="AlphaFoldDB" id="A0A163DRP5"/>
<feature type="transmembrane region" description="Helical" evidence="6">
    <location>
        <begin position="287"/>
        <end position="309"/>
    </location>
</feature>
<evidence type="ECO:0000256" key="2">
    <source>
        <dbReference type="ARBA" id="ARBA00022448"/>
    </source>
</evidence>
<feature type="domain" description="Major facilitator superfamily (MFS) profile" evidence="7">
    <location>
        <begin position="60"/>
        <end position="474"/>
    </location>
</feature>
<dbReference type="GO" id="GO:0022857">
    <property type="term" value="F:transmembrane transporter activity"/>
    <property type="evidence" value="ECO:0007669"/>
    <property type="project" value="InterPro"/>
</dbReference>
<evidence type="ECO:0000256" key="4">
    <source>
        <dbReference type="ARBA" id="ARBA00022989"/>
    </source>
</evidence>
<dbReference type="Gene3D" id="1.20.1250.20">
    <property type="entry name" value="MFS general substrate transporter like domains"/>
    <property type="match status" value="1"/>
</dbReference>
<feature type="transmembrane region" description="Helical" evidence="6">
    <location>
        <begin position="152"/>
        <end position="177"/>
    </location>
</feature>
<proteinExistence type="predicted"/>
<dbReference type="GO" id="GO:0016020">
    <property type="term" value="C:membrane"/>
    <property type="evidence" value="ECO:0007669"/>
    <property type="project" value="UniProtKB-SubCell"/>
</dbReference>